<dbReference type="eggNOG" id="ENOG502S0T3">
    <property type="taxonomic scope" value="Eukaryota"/>
</dbReference>
<accession>R8BTB0</accession>
<evidence type="ECO:0000313" key="2">
    <source>
        <dbReference type="EMBL" id="EOO02638.1"/>
    </source>
</evidence>
<proteinExistence type="predicted"/>
<dbReference type="EMBL" id="KB932907">
    <property type="protein sequence ID" value="EOO02638.1"/>
    <property type="molecule type" value="Genomic_DNA"/>
</dbReference>
<evidence type="ECO:0000313" key="3">
    <source>
        <dbReference type="Proteomes" id="UP000014074"/>
    </source>
</evidence>
<reference evidence="3" key="1">
    <citation type="journal article" date="2013" name="Genome Announc.">
        <title>Draft genome sequence of the ascomycete Phaeoacremonium aleophilum strain UCR-PA7, a causal agent of the esca disease complex in grapevines.</title>
        <authorList>
            <person name="Blanco-Ulate B."/>
            <person name="Rolshausen P."/>
            <person name="Cantu D."/>
        </authorList>
    </citation>
    <scope>NUCLEOTIDE SEQUENCE [LARGE SCALE GENOMIC DNA]</scope>
    <source>
        <strain evidence="3">UCR-PA7</strain>
    </source>
</reference>
<protein>
    <submittedName>
        <fullName evidence="2">Putative pheromone protein 1 protein</fullName>
    </submittedName>
</protein>
<sequence>MKFSTIITLVTVAVGVNAAAIASPDAEANPDPWCTKHGQSCWKKREAEASPEAWCTKHGQSCWKVKRVAEAFANAITSSGGVVESREASFSNMPGNAAYNAKRAIDELAGVVAATRSEPETFYNDLNLFEEFSPDAEPEETEKRDVITPENDKRWCTKHGQSCWKAKRAAEAIVNTIDSFAKEARDVDFEPVARGKREAGPEPWCTKHGQSCWKREASSVEARCNELNGACSVAKRDLHAMYAAARSVLEEMA</sequence>
<dbReference type="KEGG" id="tmn:UCRPA7_1862"/>
<evidence type="ECO:0000256" key="1">
    <source>
        <dbReference type="SAM" id="SignalP"/>
    </source>
</evidence>
<dbReference type="Proteomes" id="UP000014074">
    <property type="component" value="Unassembled WGS sequence"/>
</dbReference>
<keyword evidence="3" id="KW-1185">Reference proteome</keyword>
<keyword evidence="1" id="KW-0732">Signal</keyword>
<dbReference type="RefSeq" id="XP_007912632.1">
    <property type="nucleotide sequence ID" value="XM_007914441.1"/>
</dbReference>
<feature type="chain" id="PRO_5004463047" evidence="1">
    <location>
        <begin position="19"/>
        <end position="253"/>
    </location>
</feature>
<dbReference type="OrthoDB" id="3641074at2759"/>
<dbReference type="GeneID" id="19322055"/>
<feature type="signal peptide" evidence="1">
    <location>
        <begin position="1"/>
        <end position="18"/>
    </location>
</feature>
<organism evidence="2 3">
    <name type="scientific">Phaeoacremonium minimum (strain UCR-PA7)</name>
    <name type="common">Esca disease fungus</name>
    <name type="synonym">Togninia minima</name>
    <dbReference type="NCBI Taxonomy" id="1286976"/>
    <lineage>
        <taxon>Eukaryota</taxon>
        <taxon>Fungi</taxon>
        <taxon>Dikarya</taxon>
        <taxon>Ascomycota</taxon>
        <taxon>Pezizomycotina</taxon>
        <taxon>Sordariomycetes</taxon>
        <taxon>Sordariomycetidae</taxon>
        <taxon>Togniniales</taxon>
        <taxon>Togniniaceae</taxon>
        <taxon>Phaeoacremonium</taxon>
    </lineage>
</organism>
<gene>
    <name evidence="2" type="ORF">UCRPA7_1862</name>
</gene>
<dbReference type="AlphaFoldDB" id="R8BTB0"/>
<dbReference type="HOGENOM" id="CLU_075116_0_0_1"/>
<name>R8BTB0_PHAM7</name>